<keyword evidence="1" id="KW-0812">Transmembrane</keyword>
<feature type="transmembrane region" description="Helical" evidence="1">
    <location>
        <begin position="31"/>
        <end position="49"/>
    </location>
</feature>
<protein>
    <submittedName>
        <fullName evidence="2">Uncharacterized protein</fullName>
    </submittedName>
</protein>
<gene>
    <name evidence="2" type="ORF">DI556_21205</name>
</gene>
<dbReference type="EMBL" id="QFPW01000031">
    <property type="protein sequence ID" value="PZQ46078.1"/>
    <property type="molecule type" value="Genomic_DNA"/>
</dbReference>
<organism evidence="2 3">
    <name type="scientific">Rhodovulum sulfidophilum</name>
    <name type="common">Rhodobacter sulfidophilus</name>
    <dbReference type="NCBI Taxonomy" id="35806"/>
    <lineage>
        <taxon>Bacteria</taxon>
        <taxon>Pseudomonadati</taxon>
        <taxon>Pseudomonadota</taxon>
        <taxon>Alphaproteobacteria</taxon>
        <taxon>Rhodobacterales</taxon>
        <taxon>Paracoccaceae</taxon>
        <taxon>Rhodovulum</taxon>
    </lineage>
</organism>
<keyword evidence="1" id="KW-1133">Transmembrane helix</keyword>
<feature type="transmembrane region" description="Helical" evidence="1">
    <location>
        <begin position="81"/>
        <end position="99"/>
    </location>
</feature>
<evidence type="ECO:0000313" key="3">
    <source>
        <dbReference type="Proteomes" id="UP000249185"/>
    </source>
</evidence>
<keyword evidence="1" id="KW-0472">Membrane</keyword>
<evidence type="ECO:0000256" key="1">
    <source>
        <dbReference type="SAM" id="Phobius"/>
    </source>
</evidence>
<reference evidence="2 3" key="1">
    <citation type="submission" date="2017-08" db="EMBL/GenBank/DDBJ databases">
        <title>Infants hospitalized years apart are colonized by the same room-sourced microbial strains.</title>
        <authorList>
            <person name="Brooks B."/>
            <person name="Olm M.R."/>
            <person name="Firek B.A."/>
            <person name="Baker R."/>
            <person name="Thomas B.C."/>
            <person name="Morowitz M.J."/>
            <person name="Banfield J.F."/>
        </authorList>
    </citation>
    <scope>NUCLEOTIDE SEQUENCE [LARGE SCALE GENOMIC DNA]</scope>
    <source>
        <strain evidence="2">S2_005_002_R2_34</strain>
    </source>
</reference>
<accession>A0A2W5N0C8</accession>
<dbReference type="Proteomes" id="UP000249185">
    <property type="component" value="Unassembled WGS sequence"/>
</dbReference>
<proteinExistence type="predicted"/>
<comment type="caution">
    <text evidence="2">The sequence shown here is derived from an EMBL/GenBank/DDBJ whole genome shotgun (WGS) entry which is preliminary data.</text>
</comment>
<name>A0A2W5N0C8_RHOSU</name>
<evidence type="ECO:0000313" key="2">
    <source>
        <dbReference type="EMBL" id="PZQ46078.1"/>
    </source>
</evidence>
<dbReference type="AlphaFoldDB" id="A0A2W5N0C8"/>
<sequence length="120" mass="12824">MIPFPTERARRGLRRGGGHGGGGFGATRLDLIAATVLIILVATPCIWIGEAFSFGLILGFAATLLGGLVSIVALDLLSQRWRLVADIIILALVVGAWFVPELRAPALLLAIVAWIQRDLR</sequence>
<feature type="transmembrane region" description="Helical" evidence="1">
    <location>
        <begin position="55"/>
        <end position="74"/>
    </location>
</feature>